<sequence length="221" mass="23739">MSAERTTLLVVDDQRLVREGFAMILNAQPDLDVVGTAADGAEAVRECARLTPAVVLMDVRMPVMDGIEATRRICAVGAAKVLMLTTFDLDEYVYDAIRAGASGFLLKDVPASELGHGVRAVAAGETLLAPSITRRLVEHFVQRPAPGRPGERLSALTPRERDVLAAVGRGLSNTEVAAELFLSETTVKTHLGRILTKLRLRDRVQAVVLAYESGLIEPGGQ</sequence>
<evidence type="ECO:0000256" key="3">
    <source>
        <dbReference type="ARBA" id="ARBA00023125"/>
    </source>
</evidence>
<dbReference type="SMART" id="SM00448">
    <property type="entry name" value="REC"/>
    <property type="match status" value="1"/>
</dbReference>
<dbReference type="SUPFAM" id="SSF46894">
    <property type="entry name" value="C-terminal effector domain of the bipartite response regulators"/>
    <property type="match status" value="1"/>
</dbReference>
<name>A0AB39L527_9MICC</name>
<dbReference type="RefSeq" id="WP_307959132.1">
    <property type="nucleotide sequence ID" value="NZ_CP163302.1"/>
</dbReference>
<evidence type="ECO:0000256" key="2">
    <source>
        <dbReference type="ARBA" id="ARBA00023015"/>
    </source>
</evidence>
<evidence type="ECO:0000313" key="8">
    <source>
        <dbReference type="EMBL" id="XDP46145.1"/>
    </source>
</evidence>
<evidence type="ECO:0000256" key="1">
    <source>
        <dbReference type="ARBA" id="ARBA00022553"/>
    </source>
</evidence>
<dbReference type="InterPro" id="IPR001789">
    <property type="entry name" value="Sig_transdc_resp-reg_receiver"/>
</dbReference>
<dbReference type="GO" id="GO:0000160">
    <property type="term" value="P:phosphorelay signal transduction system"/>
    <property type="evidence" value="ECO:0007669"/>
    <property type="project" value="InterPro"/>
</dbReference>
<feature type="modified residue" description="4-aspartylphosphate" evidence="5">
    <location>
        <position position="58"/>
    </location>
</feature>
<dbReference type="InterPro" id="IPR000792">
    <property type="entry name" value="Tscrpt_reg_LuxR_C"/>
</dbReference>
<dbReference type="EMBL" id="CP163302">
    <property type="protein sequence ID" value="XDP46145.1"/>
    <property type="molecule type" value="Genomic_DNA"/>
</dbReference>
<dbReference type="InterPro" id="IPR039420">
    <property type="entry name" value="WalR-like"/>
</dbReference>
<dbReference type="GO" id="GO:0006355">
    <property type="term" value="P:regulation of DNA-templated transcription"/>
    <property type="evidence" value="ECO:0007669"/>
    <property type="project" value="InterPro"/>
</dbReference>
<protein>
    <submittedName>
        <fullName evidence="8">Response regulator</fullName>
    </submittedName>
</protein>
<dbReference type="PANTHER" id="PTHR43214:SF24">
    <property type="entry name" value="TRANSCRIPTIONAL REGULATORY PROTEIN NARL-RELATED"/>
    <property type="match status" value="1"/>
</dbReference>
<evidence type="ECO:0000259" key="7">
    <source>
        <dbReference type="PROSITE" id="PS50110"/>
    </source>
</evidence>
<evidence type="ECO:0000259" key="6">
    <source>
        <dbReference type="PROSITE" id="PS50043"/>
    </source>
</evidence>
<dbReference type="CDD" id="cd06170">
    <property type="entry name" value="LuxR_C_like"/>
    <property type="match status" value="1"/>
</dbReference>
<evidence type="ECO:0000256" key="4">
    <source>
        <dbReference type="ARBA" id="ARBA00023163"/>
    </source>
</evidence>
<dbReference type="PRINTS" id="PR00038">
    <property type="entry name" value="HTHLUXR"/>
</dbReference>
<proteinExistence type="predicted"/>
<keyword evidence="2" id="KW-0805">Transcription regulation</keyword>
<dbReference type="AlphaFoldDB" id="A0AB39L527"/>
<dbReference type="CDD" id="cd17535">
    <property type="entry name" value="REC_NarL-like"/>
    <property type="match status" value="1"/>
</dbReference>
<keyword evidence="1 5" id="KW-0597">Phosphoprotein</keyword>
<dbReference type="PROSITE" id="PS50043">
    <property type="entry name" value="HTH_LUXR_2"/>
    <property type="match status" value="1"/>
</dbReference>
<dbReference type="SUPFAM" id="SSF52172">
    <property type="entry name" value="CheY-like"/>
    <property type="match status" value="1"/>
</dbReference>
<keyword evidence="4" id="KW-0804">Transcription</keyword>
<gene>
    <name evidence="8" type="ORF">AB5L97_03755</name>
</gene>
<dbReference type="SMART" id="SM00421">
    <property type="entry name" value="HTH_LUXR"/>
    <property type="match status" value="1"/>
</dbReference>
<accession>A0AB39L527</accession>
<organism evidence="8">
    <name type="scientific">Sinomonas puerhi</name>
    <dbReference type="NCBI Taxonomy" id="3238584"/>
    <lineage>
        <taxon>Bacteria</taxon>
        <taxon>Bacillati</taxon>
        <taxon>Actinomycetota</taxon>
        <taxon>Actinomycetes</taxon>
        <taxon>Micrococcales</taxon>
        <taxon>Micrococcaceae</taxon>
        <taxon>Sinomonas</taxon>
    </lineage>
</organism>
<dbReference type="Pfam" id="PF00196">
    <property type="entry name" value="GerE"/>
    <property type="match status" value="1"/>
</dbReference>
<dbReference type="InterPro" id="IPR011006">
    <property type="entry name" value="CheY-like_superfamily"/>
</dbReference>
<dbReference type="PANTHER" id="PTHR43214">
    <property type="entry name" value="TWO-COMPONENT RESPONSE REGULATOR"/>
    <property type="match status" value="1"/>
</dbReference>
<evidence type="ECO:0000256" key="5">
    <source>
        <dbReference type="PROSITE-ProRule" id="PRU00169"/>
    </source>
</evidence>
<dbReference type="KEGG" id="spue:AB5L97_03755"/>
<keyword evidence="3" id="KW-0238">DNA-binding</keyword>
<dbReference type="InterPro" id="IPR016032">
    <property type="entry name" value="Sig_transdc_resp-reg_C-effctor"/>
</dbReference>
<dbReference type="GO" id="GO:0003677">
    <property type="term" value="F:DNA binding"/>
    <property type="evidence" value="ECO:0007669"/>
    <property type="project" value="UniProtKB-KW"/>
</dbReference>
<dbReference type="Gene3D" id="3.40.50.2300">
    <property type="match status" value="1"/>
</dbReference>
<feature type="domain" description="Response regulatory" evidence="7">
    <location>
        <begin position="7"/>
        <end position="122"/>
    </location>
</feature>
<dbReference type="PROSITE" id="PS50110">
    <property type="entry name" value="RESPONSE_REGULATORY"/>
    <property type="match status" value="1"/>
</dbReference>
<reference evidence="8" key="1">
    <citation type="submission" date="2024-07" db="EMBL/GenBank/DDBJ databases">
        <authorList>
            <person name="fu j."/>
        </authorList>
    </citation>
    <scope>NUCLEOTIDE SEQUENCE</scope>
    <source>
        <strain evidence="8">P10A9</strain>
    </source>
</reference>
<feature type="domain" description="HTH luxR-type" evidence="6">
    <location>
        <begin position="149"/>
        <end position="214"/>
    </location>
</feature>
<dbReference type="PROSITE" id="PS00622">
    <property type="entry name" value="HTH_LUXR_1"/>
    <property type="match status" value="1"/>
</dbReference>
<dbReference type="InterPro" id="IPR058245">
    <property type="entry name" value="NreC/VraR/RcsB-like_REC"/>
</dbReference>
<dbReference type="Pfam" id="PF00072">
    <property type="entry name" value="Response_reg"/>
    <property type="match status" value="1"/>
</dbReference>